<gene>
    <name evidence="1" type="ORF">ACJMK2_003737</name>
</gene>
<organism evidence="1 2">
    <name type="scientific">Sinanodonta woodiana</name>
    <name type="common">Chinese pond mussel</name>
    <name type="synonym">Anodonta woodiana</name>
    <dbReference type="NCBI Taxonomy" id="1069815"/>
    <lineage>
        <taxon>Eukaryota</taxon>
        <taxon>Metazoa</taxon>
        <taxon>Spiralia</taxon>
        <taxon>Lophotrochozoa</taxon>
        <taxon>Mollusca</taxon>
        <taxon>Bivalvia</taxon>
        <taxon>Autobranchia</taxon>
        <taxon>Heteroconchia</taxon>
        <taxon>Palaeoheterodonta</taxon>
        <taxon>Unionida</taxon>
        <taxon>Unionoidea</taxon>
        <taxon>Unionidae</taxon>
        <taxon>Unioninae</taxon>
        <taxon>Sinanodonta</taxon>
    </lineage>
</organism>
<reference evidence="1 2" key="1">
    <citation type="submission" date="2024-11" db="EMBL/GenBank/DDBJ databases">
        <title>Chromosome-level genome assembly of the freshwater bivalve Anodonta woodiana.</title>
        <authorList>
            <person name="Chen X."/>
        </authorList>
    </citation>
    <scope>NUCLEOTIDE SEQUENCE [LARGE SCALE GENOMIC DNA]</scope>
    <source>
        <strain evidence="1">MN2024</strain>
        <tissue evidence="1">Gills</tissue>
    </source>
</reference>
<dbReference type="EMBL" id="JBJQND010000001">
    <property type="protein sequence ID" value="KAL3891475.1"/>
    <property type="molecule type" value="Genomic_DNA"/>
</dbReference>
<comment type="caution">
    <text evidence="1">The sequence shown here is derived from an EMBL/GenBank/DDBJ whole genome shotgun (WGS) entry which is preliminary data.</text>
</comment>
<dbReference type="AlphaFoldDB" id="A0ABD3Y277"/>
<keyword evidence="2" id="KW-1185">Reference proteome</keyword>
<proteinExistence type="predicted"/>
<evidence type="ECO:0000313" key="2">
    <source>
        <dbReference type="Proteomes" id="UP001634394"/>
    </source>
</evidence>
<name>A0ABD3Y277_SINWO</name>
<evidence type="ECO:0000313" key="1">
    <source>
        <dbReference type="EMBL" id="KAL3891475.1"/>
    </source>
</evidence>
<dbReference type="Proteomes" id="UP001634394">
    <property type="component" value="Unassembled WGS sequence"/>
</dbReference>
<sequence length="81" mass="9619">MKNLTKSIRDNRDKIRDDGASFVWSRFKIIRNKGVMNTALNDQLAEMRINYLDTQMYHFKVIFIEAVEDTLTNMNLYVSQK</sequence>
<accession>A0ABD3Y277</accession>
<protein>
    <submittedName>
        <fullName evidence="1">Uncharacterized protein</fullName>
    </submittedName>
</protein>